<proteinExistence type="inferred from homology"/>
<sequence>MGCGWAAGGDLAQPVTRILLAVEPMRVVDEAIAGEFDLLVTHHPLYLKGVSSVAATTPKGRVVHDLIRSGTALHVCHTYADHANPGVSDALGLTWTRLRAMPVDPMDTTGVPVAEACGAR</sequence>
<comment type="subunit">
    <text evidence="2">Homohexamer.</text>
</comment>
<comment type="similarity">
    <text evidence="1">Belongs to the GTP cyclohydrolase I type 2/NIF3 family.</text>
</comment>
<dbReference type="RefSeq" id="WP_380043655.1">
    <property type="nucleotide sequence ID" value="NZ_JBHLTC010000001.1"/>
</dbReference>
<reference evidence="5 6" key="1">
    <citation type="submission" date="2024-09" db="EMBL/GenBank/DDBJ databases">
        <authorList>
            <person name="Sun Q."/>
            <person name="Mori K."/>
        </authorList>
    </citation>
    <scope>NUCLEOTIDE SEQUENCE [LARGE SCALE GENOMIC DNA]</scope>
    <source>
        <strain evidence="5 6">CGMCC 1.15906</strain>
    </source>
</reference>
<gene>
    <name evidence="5" type="ORF">ACFFGN_02650</name>
</gene>
<evidence type="ECO:0000256" key="3">
    <source>
        <dbReference type="ARBA" id="ARBA00022112"/>
    </source>
</evidence>
<dbReference type="SUPFAM" id="SSF102705">
    <property type="entry name" value="NIF3 (NGG1p interacting factor 3)-like"/>
    <property type="match status" value="1"/>
</dbReference>
<dbReference type="InterPro" id="IPR036069">
    <property type="entry name" value="DUF34/NIF3_sf"/>
</dbReference>
<dbReference type="PANTHER" id="PTHR13799">
    <property type="entry name" value="NGG1 INTERACTING FACTOR 3"/>
    <property type="match status" value="1"/>
</dbReference>
<dbReference type="EMBL" id="JBHLTC010000001">
    <property type="protein sequence ID" value="MFC0622942.1"/>
    <property type="molecule type" value="Genomic_DNA"/>
</dbReference>
<dbReference type="Gene3D" id="3.40.1390.30">
    <property type="entry name" value="NIF3 (NGG1p interacting factor 3)-like"/>
    <property type="match status" value="1"/>
</dbReference>
<keyword evidence="4" id="KW-0479">Metal-binding</keyword>
<dbReference type="Proteomes" id="UP001589890">
    <property type="component" value="Unassembled WGS sequence"/>
</dbReference>
<evidence type="ECO:0000313" key="5">
    <source>
        <dbReference type="EMBL" id="MFC0622942.1"/>
    </source>
</evidence>
<accession>A0ABV6QH59</accession>
<comment type="caution">
    <text evidence="5">The sequence shown here is derived from an EMBL/GenBank/DDBJ whole genome shotgun (WGS) entry which is preliminary data.</text>
</comment>
<name>A0ABV6QH59_9ACTN</name>
<dbReference type="PANTHER" id="PTHR13799:SF14">
    <property type="entry name" value="GTP CYCLOHYDROLASE 1 TYPE 2 HOMOLOG"/>
    <property type="match status" value="1"/>
</dbReference>
<evidence type="ECO:0000256" key="1">
    <source>
        <dbReference type="ARBA" id="ARBA00006964"/>
    </source>
</evidence>
<organism evidence="5 6">
    <name type="scientific">Kribbella deserti</name>
    <dbReference type="NCBI Taxonomy" id="1926257"/>
    <lineage>
        <taxon>Bacteria</taxon>
        <taxon>Bacillati</taxon>
        <taxon>Actinomycetota</taxon>
        <taxon>Actinomycetes</taxon>
        <taxon>Propionibacteriales</taxon>
        <taxon>Kribbellaceae</taxon>
        <taxon>Kribbella</taxon>
    </lineage>
</organism>
<keyword evidence="6" id="KW-1185">Reference proteome</keyword>
<evidence type="ECO:0000256" key="4">
    <source>
        <dbReference type="ARBA" id="ARBA00022723"/>
    </source>
</evidence>
<evidence type="ECO:0000313" key="6">
    <source>
        <dbReference type="Proteomes" id="UP001589890"/>
    </source>
</evidence>
<dbReference type="InterPro" id="IPR002678">
    <property type="entry name" value="DUF34/NIF3"/>
</dbReference>
<dbReference type="Pfam" id="PF01784">
    <property type="entry name" value="DUF34_NIF3"/>
    <property type="match status" value="1"/>
</dbReference>
<evidence type="ECO:0000256" key="2">
    <source>
        <dbReference type="ARBA" id="ARBA00011643"/>
    </source>
</evidence>
<protein>
    <recommendedName>
        <fullName evidence="3">GTP cyclohydrolase 1 type 2 homolog</fullName>
    </recommendedName>
</protein>